<feature type="compositionally biased region" description="Polar residues" evidence="1">
    <location>
        <begin position="286"/>
        <end position="301"/>
    </location>
</feature>
<feature type="compositionally biased region" description="Basic and acidic residues" evidence="1">
    <location>
        <begin position="157"/>
        <end position="167"/>
    </location>
</feature>
<feature type="region of interest" description="Disordered" evidence="1">
    <location>
        <begin position="140"/>
        <end position="169"/>
    </location>
</feature>
<dbReference type="PANTHER" id="PTHR14526">
    <property type="entry name" value="AURORA KINASE A AND NINEIN-INTERACTING PROTEIN"/>
    <property type="match status" value="1"/>
</dbReference>
<dbReference type="GO" id="GO:0000922">
    <property type="term" value="C:spindle pole"/>
    <property type="evidence" value="ECO:0007669"/>
    <property type="project" value="TreeGrafter"/>
</dbReference>
<name>A0A315V8C3_GAMAF</name>
<dbReference type="GO" id="GO:0007051">
    <property type="term" value="P:spindle organization"/>
    <property type="evidence" value="ECO:0007669"/>
    <property type="project" value="TreeGrafter"/>
</dbReference>
<evidence type="ECO:0000313" key="2">
    <source>
        <dbReference type="EMBL" id="PWA15178.1"/>
    </source>
</evidence>
<evidence type="ECO:0000313" key="3">
    <source>
        <dbReference type="Proteomes" id="UP000250572"/>
    </source>
</evidence>
<dbReference type="InterPro" id="IPR029286">
    <property type="entry name" value="AUNIP"/>
</dbReference>
<dbReference type="EMBL" id="NHOQ01002733">
    <property type="protein sequence ID" value="PWA15178.1"/>
    <property type="molecule type" value="Genomic_DNA"/>
</dbReference>
<dbReference type="GO" id="GO:0005813">
    <property type="term" value="C:centrosome"/>
    <property type="evidence" value="ECO:0007669"/>
    <property type="project" value="TreeGrafter"/>
</dbReference>
<comment type="caution">
    <text evidence="2">The sequence shown here is derived from an EMBL/GenBank/DDBJ whole genome shotgun (WGS) entry which is preliminary data.</text>
</comment>
<dbReference type="Pfam" id="PF15334">
    <property type="entry name" value="AIB"/>
    <property type="match status" value="1"/>
</dbReference>
<feature type="region of interest" description="Disordered" evidence="1">
    <location>
        <begin position="543"/>
        <end position="572"/>
    </location>
</feature>
<evidence type="ECO:0008006" key="4">
    <source>
        <dbReference type="Google" id="ProtNLM"/>
    </source>
</evidence>
<sequence length="713" mass="79644">MSRIQCHDDGAFGPRGFLGRRWRAIGLEMPGDPQNKLESLTGRDECLDPSKGMEEEVEGIRRHRRLEKILQKHLWSGERQVMNRKGLEGSPSSQMCNIHPFRSLYVINATVENYAVLKVQKGSFCGLLCPLYDSRLTGKGDGERGRHAANVAGPGNRTRDGRVKDSKPPNVGRAIRYATTARPQLSFSIMKNSKAAPAQEECGIWLDTVQLKEKAKKKRHARPISKLLNPLAKGGGYSLAVALNFTQTKMEMPKTKQSSISAFFAPKRRVLHKMSSTEAPSLDPGQPSSPSTTARPATVSSVKKRARENCSENLDLESDAGMDYNLEKENVEEANITTWNNKRTHYSASLEGKSAECQPPQCKRRLLEPSLLDKDSQIAPQPWSQDPMFTFSEYSEDFAGSESNFINNIQNSESFGNLKNMEGKTSTQKRAENCSHLKDGKENSRLISSKSPSKYISLSHLGTWSNHKWAEVKNASPQKQIDHSGSCLVKELHFDSLWRKPRSSPLKKQQKCKELDEDSLATLFTQDSEGFRVIAHRGLQTRSPLKDQSNLSPGLVRSYKPEEEEEEEDEDDEILFTQDSQGNMSSSPAGIRTFISELLALTMSQFSAALLRVELLQPKTYTTCFNSVSSITKSCFCSKFSFNKQDEAPEEGQVEEAADREHWAEETSLRETQEQWDPTLSPNSGSFSLPCCAAVGPNVHVSVCERKVLSLNP</sequence>
<feature type="region of interest" description="Disordered" evidence="1">
    <location>
        <begin position="274"/>
        <end position="316"/>
    </location>
</feature>
<dbReference type="PANTHER" id="PTHR14526:SF2">
    <property type="entry name" value="AURORA KINASE A AND NINEIN-INTERACTING PROTEIN"/>
    <property type="match status" value="1"/>
</dbReference>
<gene>
    <name evidence="2" type="ORF">CCH79_00008807</name>
</gene>
<reference evidence="2 3" key="1">
    <citation type="journal article" date="2018" name="G3 (Bethesda)">
        <title>A High-Quality Reference Genome for the Invasive Mosquitofish Gambusia affinis Using a Chicago Library.</title>
        <authorList>
            <person name="Hoffberg S.L."/>
            <person name="Troendle N.J."/>
            <person name="Glenn T.C."/>
            <person name="Mahmud O."/>
            <person name="Louha S."/>
            <person name="Chalopin D."/>
            <person name="Bennetzen J.L."/>
            <person name="Mauricio R."/>
        </authorList>
    </citation>
    <scope>NUCLEOTIDE SEQUENCE [LARGE SCALE GENOMIC DNA]</scope>
    <source>
        <strain evidence="2">NE01/NJP1002.9</strain>
        <tissue evidence="2">Muscle</tissue>
    </source>
</reference>
<dbReference type="Proteomes" id="UP000250572">
    <property type="component" value="Unassembled WGS sequence"/>
</dbReference>
<evidence type="ECO:0000256" key="1">
    <source>
        <dbReference type="SAM" id="MobiDB-lite"/>
    </source>
</evidence>
<dbReference type="AlphaFoldDB" id="A0A315V8C3"/>
<organism evidence="2 3">
    <name type="scientific">Gambusia affinis</name>
    <name type="common">Western mosquitofish</name>
    <name type="synonym">Heterandria affinis</name>
    <dbReference type="NCBI Taxonomy" id="33528"/>
    <lineage>
        <taxon>Eukaryota</taxon>
        <taxon>Metazoa</taxon>
        <taxon>Chordata</taxon>
        <taxon>Craniata</taxon>
        <taxon>Vertebrata</taxon>
        <taxon>Euteleostomi</taxon>
        <taxon>Actinopterygii</taxon>
        <taxon>Neopterygii</taxon>
        <taxon>Teleostei</taxon>
        <taxon>Neoteleostei</taxon>
        <taxon>Acanthomorphata</taxon>
        <taxon>Ovalentaria</taxon>
        <taxon>Atherinomorphae</taxon>
        <taxon>Cyprinodontiformes</taxon>
        <taxon>Poeciliidae</taxon>
        <taxon>Poeciliinae</taxon>
        <taxon>Gambusia</taxon>
    </lineage>
</organism>
<feature type="compositionally biased region" description="Polar residues" evidence="1">
    <location>
        <begin position="543"/>
        <end position="552"/>
    </location>
</feature>
<protein>
    <recommendedName>
        <fullName evidence="4">Aurora kinase A and ninein-interacting protein</fullName>
    </recommendedName>
</protein>
<keyword evidence="3" id="KW-1185">Reference proteome</keyword>
<feature type="compositionally biased region" description="Acidic residues" evidence="1">
    <location>
        <begin position="562"/>
        <end position="572"/>
    </location>
</feature>
<accession>A0A315V8C3</accession>
<proteinExistence type="predicted"/>